<gene>
    <name evidence="2" type="ORF">HLUCCX10_12955</name>
</gene>
<dbReference type="Proteomes" id="UP000050421">
    <property type="component" value="Unassembled WGS sequence"/>
</dbReference>
<evidence type="ECO:0000259" key="1">
    <source>
        <dbReference type="Pfam" id="PF01850"/>
    </source>
</evidence>
<proteinExistence type="predicted"/>
<sequence length="133" mass="15647">MKYLLDTHVILWLANENDKLSSPIREILLKQENEIYISAVSFWEISLKLQSGKLDLNGHNPEILKAGFDQFYNFKELPLEMEDTVSFFKLKSPIHKDPFDRILTSQALRRNLTFISDDNNFKRYQGLGLKVIW</sequence>
<dbReference type="InterPro" id="IPR041705">
    <property type="entry name" value="PIN_Sll0205"/>
</dbReference>
<dbReference type="eggNOG" id="COG3744">
    <property type="taxonomic scope" value="Bacteria"/>
</dbReference>
<dbReference type="STRING" id="1305737.GCA_000526355_01674"/>
<evidence type="ECO:0000313" key="3">
    <source>
        <dbReference type="Proteomes" id="UP000050421"/>
    </source>
</evidence>
<dbReference type="PATRIC" id="fig|1305737.6.peg.3249"/>
<dbReference type="Gene3D" id="3.40.50.1010">
    <property type="entry name" value="5'-nuclease"/>
    <property type="match status" value="1"/>
</dbReference>
<dbReference type="InterPro" id="IPR029060">
    <property type="entry name" value="PIN-like_dom_sf"/>
</dbReference>
<dbReference type="Pfam" id="PF01850">
    <property type="entry name" value="PIN"/>
    <property type="match status" value="1"/>
</dbReference>
<comment type="caution">
    <text evidence="2">The sequence shown here is derived from an EMBL/GenBank/DDBJ whole genome shotgun (WGS) entry which is preliminary data.</text>
</comment>
<dbReference type="PANTHER" id="PTHR36173:SF2">
    <property type="entry name" value="RIBONUCLEASE VAPC16"/>
    <property type="match status" value="1"/>
</dbReference>
<dbReference type="SUPFAM" id="SSF88723">
    <property type="entry name" value="PIN domain-like"/>
    <property type="match status" value="1"/>
</dbReference>
<name>A0A0P8A6W3_9BACT</name>
<accession>A0A0P8A6W3</accession>
<evidence type="ECO:0000313" key="2">
    <source>
        <dbReference type="EMBL" id="KPQ13471.1"/>
    </source>
</evidence>
<feature type="domain" description="PIN" evidence="1">
    <location>
        <begin position="3"/>
        <end position="125"/>
    </location>
</feature>
<reference evidence="2 3" key="1">
    <citation type="submission" date="2015-09" db="EMBL/GenBank/DDBJ databases">
        <title>Identification and resolution of microdiversity through metagenomic sequencing of parallel consortia.</title>
        <authorList>
            <person name="Nelson W.C."/>
            <person name="Romine M.F."/>
            <person name="Lindemann S.R."/>
        </authorList>
    </citation>
    <scope>NUCLEOTIDE SEQUENCE [LARGE SCALE GENOMIC DNA]</scope>
    <source>
        <strain evidence="2">HL-49</strain>
    </source>
</reference>
<dbReference type="InterPro" id="IPR002716">
    <property type="entry name" value="PIN_dom"/>
</dbReference>
<dbReference type="PANTHER" id="PTHR36173">
    <property type="entry name" value="RIBONUCLEASE VAPC16-RELATED"/>
    <property type="match status" value="1"/>
</dbReference>
<organism evidence="2 3">
    <name type="scientific">Algoriphagus marincola HL-49</name>
    <dbReference type="NCBI Taxonomy" id="1305737"/>
    <lineage>
        <taxon>Bacteria</taxon>
        <taxon>Pseudomonadati</taxon>
        <taxon>Bacteroidota</taxon>
        <taxon>Cytophagia</taxon>
        <taxon>Cytophagales</taxon>
        <taxon>Cyclobacteriaceae</taxon>
        <taxon>Algoriphagus</taxon>
    </lineage>
</organism>
<protein>
    <submittedName>
        <fullName evidence="2">Toxin-antitoxin system COG3744 family toxin component</fullName>
    </submittedName>
</protein>
<dbReference type="InterPro" id="IPR052919">
    <property type="entry name" value="TA_system_RNase"/>
</dbReference>
<dbReference type="OrthoDB" id="9798990at2"/>
<dbReference type="CDD" id="cd09872">
    <property type="entry name" value="PIN_Sll0205-like"/>
    <property type="match status" value="1"/>
</dbReference>
<dbReference type="EMBL" id="LJXT01000089">
    <property type="protein sequence ID" value="KPQ13471.1"/>
    <property type="molecule type" value="Genomic_DNA"/>
</dbReference>
<dbReference type="AlphaFoldDB" id="A0A0P8A6W3"/>